<sequence length="280" mass="29925">MYMGAQFALSLVNIGQSLAEADSFRRTKACSETVLVSGKERGTRQMSDISDLENRISAAMDRIGRGVEALSSAPSGDGGGDAERLERALEDEKMAGAQLEERVKALVQNQDALEKELAATNEAADAVRAEKEEIEAQLDAVKAAKAAAETAKAEAEKKLTDVETKLAEAGEVAAALAPAASDEDIAASREAVNEMAMRLRRMRRMVRNIRENNQRLREAAQKGVTDPNLINASLQSELEALEALRATDLAETDAILAELRPMLVGASAEPAKETAEMGDA</sequence>
<dbReference type="Proteomes" id="UP000240418">
    <property type="component" value="Unassembled WGS sequence"/>
</dbReference>
<dbReference type="AlphaFoldDB" id="A0A2P8FFZ0"/>
<feature type="coiled-coil region" evidence="1">
    <location>
        <begin position="82"/>
        <end position="222"/>
    </location>
</feature>
<protein>
    <submittedName>
        <fullName evidence="2">Uncharacterized protein</fullName>
    </submittedName>
</protein>
<gene>
    <name evidence="2" type="ORF">CLV88_103284</name>
</gene>
<keyword evidence="3" id="KW-1185">Reference proteome</keyword>
<comment type="caution">
    <text evidence="2">The sequence shown here is derived from an EMBL/GenBank/DDBJ whole genome shotgun (WGS) entry which is preliminary data.</text>
</comment>
<organism evidence="2 3">
    <name type="scientific">Shimia abyssi</name>
    <dbReference type="NCBI Taxonomy" id="1662395"/>
    <lineage>
        <taxon>Bacteria</taxon>
        <taxon>Pseudomonadati</taxon>
        <taxon>Pseudomonadota</taxon>
        <taxon>Alphaproteobacteria</taxon>
        <taxon>Rhodobacterales</taxon>
        <taxon>Roseobacteraceae</taxon>
    </lineage>
</organism>
<accession>A0A2P8FFZ0</accession>
<evidence type="ECO:0000256" key="1">
    <source>
        <dbReference type="SAM" id="Coils"/>
    </source>
</evidence>
<evidence type="ECO:0000313" key="3">
    <source>
        <dbReference type="Proteomes" id="UP000240418"/>
    </source>
</evidence>
<dbReference type="EMBL" id="PYGJ01000003">
    <property type="protein sequence ID" value="PSL20636.1"/>
    <property type="molecule type" value="Genomic_DNA"/>
</dbReference>
<proteinExistence type="predicted"/>
<name>A0A2P8FFZ0_9RHOB</name>
<keyword evidence="1" id="KW-0175">Coiled coil</keyword>
<reference evidence="2 3" key="1">
    <citation type="submission" date="2018-03" db="EMBL/GenBank/DDBJ databases">
        <title>Genomic Encyclopedia of Archaeal and Bacterial Type Strains, Phase II (KMG-II): from individual species to whole genera.</title>
        <authorList>
            <person name="Goeker M."/>
        </authorList>
    </citation>
    <scope>NUCLEOTIDE SEQUENCE [LARGE SCALE GENOMIC DNA]</scope>
    <source>
        <strain evidence="2 3">DSM 100673</strain>
    </source>
</reference>
<evidence type="ECO:0000313" key="2">
    <source>
        <dbReference type="EMBL" id="PSL20636.1"/>
    </source>
</evidence>